<dbReference type="InterPro" id="IPR049050">
    <property type="entry name" value="nSTAND3"/>
</dbReference>
<sequence>MFNYKDLSDFEFEELCKDIMERKLSMNLRIYTSGRDRGIDLSDYEIPHQTIVQIKHYMNSTYSSLKTSLGNEIKKVEKLNPRSYYICVSKSLTEANTEEIYEMFANYMDSTNNIVDLKEIDAFLADESNSDILRKHYKLWLHSTGILSEIYNQNIFIDCEALLSNIDIEKNYFIQTNIYDTCFKHLMRDRIIFMTGAPGVGKTITSKMLLLECASKGYKVKYTTNANLTDIKRSLSADKNIKEIILLDDCLGQHYFKMNENKESELLSLIKYVQMNKKKKLIMNSRIAIFNEARGRSIEFNKFFNREIILNYLIDMNKMSSIDKAKIFYSHLYFNKIPAPHFKELRKEKRYKNIVNHKNYTPRIIEFIAEPQVFKEINEVDYYPYVIKSLNTPDNLWKDEFDYKLNSVDRIFMYILYSLTETIISIKVLKECFEERLLLEPTLDTTVNNFDSVVSRLNNSMIILFDVHGEQNVGVSNPSVNDFLKPRFENNNNEQHKIRNSLVYFEQLQRCYKKEKYTGELVKMTRDYSITKLKSTHKGLVQSLIVSTISKESIIDSFYIDEIHDYLLHSPYKLFSISGTSDISSVLYFFTDEEVFNLYKIKDIICSTDKISLLLEDILDFETITGTITALHDLIDLYEIQIDEQQLVEVIESALQNTIKHLALNIDINEFDDQISHTIENSIDSDGNIHEDELPQKLLDTLGEEFLEQKINEDLRRVESIFDINSEYIIQSFYENLNIDTDDIIQHHLDNLCEPDDYEYRGFRNSVEDIEAIFEREII</sequence>
<evidence type="ECO:0000313" key="3">
    <source>
        <dbReference type="Proteomes" id="UP000552309"/>
    </source>
</evidence>
<reference evidence="2 3" key="1">
    <citation type="submission" date="2020-03" db="EMBL/GenBank/DDBJ databases">
        <title>Soil Listeria distribution.</title>
        <authorList>
            <person name="Liao J."/>
            <person name="Wiedmann M."/>
        </authorList>
    </citation>
    <scope>NUCLEOTIDE SEQUENCE [LARGE SCALE GENOMIC DNA]</scope>
    <source>
        <strain evidence="2 3">FSL L7-0297</strain>
    </source>
</reference>
<evidence type="ECO:0000313" key="2">
    <source>
        <dbReference type="EMBL" id="MBC2141300.1"/>
    </source>
</evidence>
<evidence type="ECO:0000259" key="1">
    <source>
        <dbReference type="Pfam" id="PF20720"/>
    </source>
</evidence>
<dbReference type="AlphaFoldDB" id="A0AB73H6F0"/>
<dbReference type="Pfam" id="PF20720">
    <property type="entry name" value="nSTAND3"/>
    <property type="match status" value="1"/>
</dbReference>
<dbReference type="EMBL" id="JAARXV010000001">
    <property type="protein sequence ID" value="MBC2141300.1"/>
    <property type="molecule type" value="Genomic_DNA"/>
</dbReference>
<name>A0AB73H6F0_LISIO</name>
<dbReference type="InterPro" id="IPR027417">
    <property type="entry name" value="P-loop_NTPase"/>
</dbReference>
<dbReference type="SUPFAM" id="SSF52540">
    <property type="entry name" value="P-loop containing nucleoside triphosphate hydrolases"/>
    <property type="match status" value="1"/>
</dbReference>
<keyword evidence="2" id="KW-0067">ATP-binding</keyword>
<dbReference type="Proteomes" id="UP000552309">
    <property type="component" value="Unassembled WGS sequence"/>
</dbReference>
<keyword evidence="2" id="KW-0547">Nucleotide-binding</keyword>
<dbReference type="RefSeq" id="WP_185543115.1">
    <property type="nucleotide sequence ID" value="NZ_JAARXV010000001.1"/>
</dbReference>
<accession>A0AB73H6F0</accession>
<dbReference type="Gene3D" id="3.40.50.300">
    <property type="entry name" value="P-loop containing nucleotide triphosphate hydrolases"/>
    <property type="match status" value="1"/>
</dbReference>
<proteinExistence type="predicted"/>
<feature type="domain" description="Novel STAND NTPase 3" evidence="1">
    <location>
        <begin position="173"/>
        <end position="334"/>
    </location>
</feature>
<gene>
    <name evidence="2" type="ORF">HCA89_03160</name>
</gene>
<protein>
    <submittedName>
        <fullName evidence="2">ATP-binding protein</fullName>
    </submittedName>
</protein>
<dbReference type="GO" id="GO:0005524">
    <property type="term" value="F:ATP binding"/>
    <property type="evidence" value="ECO:0007669"/>
    <property type="project" value="UniProtKB-KW"/>
</dbReference>
<comment type="caution">
    <text evidence="2">The sequence shown here is derived from an EMBL/GenBank/DDBJ whole genome shotgun (WGS) entry which is preliminary data.</text>
</comment>
<organism evidence="2 3">
    <name type="scientific">Listeria innocua</name>
    <dbReference type="NCBI Taxonomy" id="1642"/>
    <lineage>
        <taxon>Bacteria</taxon>
        <taxon>Bacillati</taxon>
        <taxon>Bacillota</taxon>
        <taxon>Bacilli</taxon>
        <taxon>Bacillales</taxon>
        <taxon>Listeriaceae</taxon>
        <taxon>Listeria</taxon>
    </lineage>
</organism>